<dbReference type="OrthoDB" id="6508477at2759"/>
<dbReference type="AlphaFoldDB" id="A0A9J6FU99"/>
<feature type="region of interest" description="Disordered" evidence="1">
    <location>
        <begin position="61"/>
        <end position="86"/>
    </location>
</feature>
<dbReference type="VEuPathDB" id="VectorBase:HLOH_054470"/>
<gene>
    <name evidence="2" type="ORF">HPB48_019938</name>
</gene>
<name>A0A9J6FU99_HAELO</name>
<dbReference type="InterPro" id="IPR027417">
    <property type="entry name" value="P-loop_NTPase"/>
</dbReference>
<evidence type="ECO:0000313" key="2">
    <source>
        <dbReference type="EMBL" id="KAH9366882.1"/>
    </source>
</evidence>
<organism evidence="2 3">
    <name type="scientific">Haemaphysalis longicornis</name>
    <name type="common">Bush tick</name>
    <dbReference type="NCBI Taxonomy" id="44386"/>
    <lineage>
        <taxon>Eukaryota</taxon>
        <taxon>Metazoa</taxon>
        <taxon>Ecdysozoa</taxon>
        <taxon>Arthropoda</taxon>
        <taxon>Chelicerata</taxon>
        <taxon>Arachnida</taxon>
        <taxon>Acari</taxon>
        <taxon>Parasitiformes</taxon>
        <taxon>Ixodida</taxon>
        <taxon>Ixodoidea</taxon>
        <taxon>Ixodidae</taxon>
        <taxon>Haemaphysalinae</taxon>
        <taxon>Haemaphysalis</taxon>
    </lineage>
</organism>
<evidence type="ECO:0000313" key="3">
    <source>
        <dbReference type="Proteomes" id="UP000821853"/>
    </source>
</evidence>
<comment type="caution">
    <text evidence="2">The sequence shown here is derived from an EMBL/GenBank/DDBJ whole genome shotgun (WGS) entry which is preliminary data.</text>
</comment>
<dbReference type="Proteomes" id="UP000821853">
    <property type="component" value="Chromosome 2"/>
</dbReference>
<accession>A0A9J6FU99</accession>
<protein>
    <recommendedName>
        <fullName evidence="4">ATP-dependent DNA helicase</fullName>
    </recommendedName>
</protein>
<dbReference type="Gene3D" id="3.40.50.300">
    <property type="entry name" value="P-loop containing nucleotide triphosphate hydrolases"/>
    <property type="match status" value="1"/>
</dbReference>
<evidence type="ECO:0000256" key="1">
    <source>
        <dbReference type="SAM" id="MobiDB-lite"/>
    </source>
</evidence>
<sequence>MHSAPLLRVSFTGPAGCGKAFVLRLVMHLYNRYRNTGNNPAYNAFVICASTGKAAVAAEVPRRTRLSSSLGRPAAPTRTEASAPAS</sequence>
<evidence type="ECO:0008006" key="4">
    <source>
        <dbReference type="Google" id="ProtNLM"/>
    </source>
</evidence>
<dbReference type="EMBL" id="JABSTR010000004">
    <property type="protein sequence ID" value="KAH9366882.1"/>
    <property type="molecule type" value="Genomic_DNA"/>
</dbReference>
<proteinExistence type="predicted"/>
<keyword evidence="3" id="KW-1185">Reference proteome</keyword>
<reference evidence="2 3" key="1">
    <citation type="journal article" date="2020" name="Cell">
        <title>Large-Scale Comparative Analyses of Tick Genomes Elucidate Their Genetic Diversity and Vector Capacities.</title>
        <authorList>
            <consortium name="Tick Genome and Microbiome Consortium (TIGMIC)"/>
            <person name="Jia N."/>
            <person name="Wang J."/>
            <person name="Shi W."/>
            <person name="Du L."/>
            <person name="Sun Y."/>
            <person name="Zhan W."/>
            <person name="Jiang J.F."/>
            <person name="Wang Q."/>
            <person name="Zhang B."/>
            <person name="Ji P."/>
            <person name="Bell-Sakyi L."/>
            <person name="Cui X.M."/>
            <person name="Yuan T.T."/>
            <person name="Jiang B.G."/>
            <person name="Yang W.F."/>
            <person name="Lam T.T."/>
            <person name="Chang Q.C."/>
            <person name="Ding S.J."/>
            <person name="Wang X.J."/>
            <person name="Zhu J.G."/>
            <person name="Ruan X.D."/>
            <person name="Zhao L."/>
            <person name="Wei J.T."/>
            <person name="Ye R.Z."/>
            <person name="Que T.C."/>
            <person name="Du C.H."/>
            <person name="Zhou Y.H."/>
            <person name="Cheng J.X."/>
            <person name="Dai P.F."/>
            <person name="Guo W.B."/>
            <person name="Han X.H."/>
            <person name="Huang E.J."/>
            <person name="Li L.F."/>
            <person name="Wei W."/>
            <person name="Gao Y.C."/>
            <person name="Liu J.Z."/>
            <person name="Shao H.Z."/>
            <person name="Wang X."/>
            <person name="Wang C.C."/>
            <person name="Yang T.C."/>
            <person name="Huo Q.B."/>
            <person name="Li W."/>
            <person name="Chen H.Y."/>
            <person name="Chen S.E."/>
            <person name="Zhou L.G."/>
            <person name="Ni X.B."/>
            <person name="Tian J.H."/>
            <person name="Sheng Y."/>
            <person name="Liu T."/>
            <person name="Pan Y.S."/>
            <person name="Xia L.Y."/>
            <person name="Li J."/>
            <person name="Zhao F."/>
            <person name="Cao W.C."/>
        </authorList>
    </citation>
    <scope>NUCLEOTIDE SEQUENCE [LARGE SCALE GENOMIC DNA]</scope>
    <source>
        <strain evidence="2">HaeL-2018</strain>
    </source>
</reference>